<dbReference type="AlphaFoldDB" id="A0A7W7PGI5"/>
<gene>
    <name evidence="2" type="ORF">FHS38_005189</name>
</gene>
<dbReference type="InterPro" id="IPR022118">
    <property type="entry name" value="Peptidase_C70_AvrRpt2"/>
</dbReference>
<dbReference type="RefSeq" id="WP_229821954.1">
    <property type="nucleotide sequence ID" value="NZ_BMRW01000002.1"/>
</dbReference>
<feature type="chain" id="PRO_5030642506" description="Papain-like cysteine protease AvrRpt2" evidence="1">
    <location>
        <begin position="40"/>
        <end position="284"/>
    </location>
</feature>
<keyword evidence="3" id="KW-1185">Reference proteome</keyword>
<keyword evidence="1" id="KW-0732">Signal</keyword>
<organism evidence="2 3">
    <name type="scientific">Streptomyces netropsis</name>
    <name type="common">Streptoverticillium netropsis</name>
    <dbReference type="NCBI Taxonomy" id="55404"/>
    <lineage>
        <taxon>Bacteria</taxon>
        <taxon>Bacillati</taxon>
        <taxon>Actinomycetota</taxon>
        <taxon>Actinomycetes</taxon>
        <taxon>Kitasatosporales</taxon>
        <taxon>Streptomycetaceae</taxon>
        <taxon>Streptomyces</taxon>
    </lineage>
</organism>
<feature type="signal peptide" evidence="1">
    <location>
        <begin position="1"/>
        <end position="39"/>
    </location>
</feature>
<evidence type="ECO:0000256" key="1">
    <source>
        <dbReference type="SAM" id="SignalP"/>
    </source>
</evidence>
<accession>A0A7W7PGI5</accession>
<dbReference type="Gene3D" id="3.90.70.10">
    <property type="entry name" value="Cysteine proteinases"/>
    <property type="match status" value="1"/>
</dbReference>
<dbReference type="PROSITE" id="PS51318">
    <property type="entry name" value="TAT"/>
    <property type="match status" value="1"/>
</dbReference>
<dbReference type="Pfam" id="PF12385">
    <property type="entry name" value="Peptidase_C70"/>
    <property type="match status" value="1"/>
</dbReference>
<dbReference type="InterPro" id="IPR006311">
    <property type="entry name" value="TAT_signal"/>
</dbReference>
<protein>
    <recommendedName>
        <fullName evidence="4">Papain-like cysteine protease AvrRpt2</fullName>
    </recommendedName>
</protein>
<sequence>MLGSRRPARIPGRRKTLLSTMAAVLSGGLLLGLAPEAQAAVTGTVTGGQGNFQTVNQRSQPSLSSGITGTSRVGDRISMSCRTTGDVVENNSRWIWSGTFYLADAFIREDTGGLPVCGAGQPAGQKLLNIGMQKQVRDQWCWDASGLTIANYWGYTNYNQYDFCRLAAQGNSGLDCNNQPATLGDMANGLRNMGFRNSGTDLYRNASFGETQTEVANGRPFAVRIGWTSGGGHMNVIYGYDSTSNMVAVGDPWPSTQTYTWWNYSTYAGNNSFRWTHTRIGIHG</sequence>
<evidence type="ECO:0008006" key="4">
    <source>
        <dbReference type="Google" id="ProtNLM"/>
    </source>
</evidence>
<dbReference type="Proteomes" id="UP000556436">
    <property type="component" value="Unassembled WGS sequence"/>
</dbReference>
<name>A0A7W7PGI5_STRNE</name>
<comment type="caution">
    <text evidence="2">The sequence shown here is derived from an EMBL/GenBank/DDBJ whole genome shotgun (WGS) entry which is preliminary data.</text>
</comment>
<evidence type="ECO:0000313" key="3">
    <source>
        <dbReference type="Proteomes" id="UP000556436"/>
    </source>
</evidence>
<proteinExistence type="predicted"/>
<reference evidence="2 3" key="1">
    <citation type="submission" date="2020-08" db="EMBL/GenBank/DDBJ databases">
        <title>Genomic Encyclopedia of Type Strains, Phase III (KMG-III): the genomes of soil and plant-associated and newly described type strains.</title>
        <authorList>
            <person name="Whitman W."/>
        </authorList>
    </citation>
    <scope>NUCLEOTIDE SEQUENCE [LARGE SCALE GENOMIC DNA]</scope>
    <source>
        <strain evidence="2 3">CECT 3265</strain>
    </source>
</reference>
<dbReference type="EMBL" id="JACHJG010000012">
    <property type="protein sequence ID" value="MBB4889114.1"/>
    <property type="molecule type" value="Genomic_DNA"/>
</dbReference>
<evidence type="ECO:0000313" key="2">
    <source>
        <dbReference type="EMBL" id="MBB4889114.1"/>
    </source>
</evidence>